<dbReference type="OrthoDB" id="9810191at2"/>
<dbReference type="InterPro" id="IPR009080">
    <property type="entry name" value="tRNAsynth_Ia_anticodon-bd"/>
</dbReference>
<feature type="compositionally biased region" description="Low complexity" evidence="12">
    <location>
        <begin position="104"/>
        <end position="158"/>
    </location>
</feature>
<feature type="compositionally biased region" description="Basic residues" evidence="12">
    <location>
        <begin position="51"/>
        <end position="69"/>
    </location>
</feature>
<dbReference type="InterPro" id="IPR014729">
    <property type="entry name" value="Rossmann-like_a/b/a_fold"/>
</dbReference>
<feature type="compositionally biased region" description="Low complexity" evidence="12">
    <location>
        <begin position="70"/>
        <end position="81"/>
    </location>
</feature>
<evidence type="ECO:0000256" key="11">
    <source>
        <dbReference type="HAMAP-Rule" id="MF_01228"/>
    </source>
</evidence>
<dbReference type="STRING" id="1245469.S58_38740"/>
<feature type="short sequence motif" description="'HIGH' region" evidence="11">
    <location>
        <begin position="214"/>
        <end position="224"/>
    </location>
</feature>
<dbReference type="InterPro" id="IPR001412">
    <property type="entry name" value="aa-tRNA-synth_I_CS"/>
</dbReference>
<feature type="short sequence motif" description="'KMSKS' region" evidence="11">
    <location>
        <begin position="501"/>
        <end position="505"/>
    </location>
</feature>
<feature type="region of interest" description="Disordered" evidence="12">
    <location>
        <begin position="1"/>
        <end position="169"/>
    </location>
</feature>
<evidence type="ECO:0000256" key="2">
    <source>
        <dbReference type="ARBA" id="ARBA00004496"/>
    </source>
</evidence>
<evidence type="ECO:0000256" key="4">
    <source>
        <dbReference type="ARBA" id="ARBA00022490"/>
    </source>
</evidence>
<dbReference type="GeneID" id="301817691"/>
<dbReference type="GO" id="GO:0005737">
    <property type="term" value="C:cytoplasm"/>
    <property type="evidence" value="ECO:0007669"/>
    <property type="project" value="UniProtKB-SubCell"/>
</dbReference>
<comment type="catalytic activity">
    <reaction evidence="10 11">
        <text>tRNA(Met) + L-methionine + ATP = L-methionyl-tRNA(Met) + AMP + diphosphate</text>
        <dbReference type="Rhea" id="RHEA:13481"/>
        <dbReference type="Rhea" id="RHEA-COMP:9667"/>
        <dbReference type="Rhea" id="RHEA-COMP:9698"/>
        <dbReference type="ChEBI" id="CHEBI:30616"/>
        <dbReference type="ChEBI" id="CHEBI:33019"/>
        <dbReference type="ChEBI" id="CHEBI:57844"/>
        <dbReference type="ChEBI" id="CHEBI:78442"/>
        <dbReference type="ChEBI" id="CHEBI:78530"/>
        <dbReference type="ChEBI" id="CHEBI:456215"/>
        <dbReference type="EC" id="6.1.1.10"/>
    </reaction>
</comment>
<keyword evidence="7 11" id="KW-0067">ATP-binding</keyword>
<dbReference type="NCBIfam" id="NF008900">
    <property type="entry name" value="PRK12267.1"/>
    <property type="match status" value="1"/>
</dbReference>
<feature type="compositionally biased region" description="Basic residues" evidence="12">
    <location>
        <begin position="8"/>
        <end position="24"/>
    </location>
</feature>
<dbReference type="PATRIC" id="fig|1245469.3.peg.3954"/>
<evidence type="ECO:0000313" key="15">
    <source>
        <dbReference type="EMBL" id="BAM89863.1"/>
    </source>
</evidence>
<dbReference type="HAMAP" id="MF_01228">
    <property type="entry name" value="Met_tRNA_synth_type2"/>
    <property type="match status" value="1"/>
</dbReference>
<evidence type="ECO:0000256" key="12">
    <source>
        <dbReference type="SAM" id="MobiDB-lite"/>
    </source>
</evidence>
<feature type="compositionally biased region" description="Low complexity" evidence="12">
    <location>
        <begin position="25"/>
        <end position="37"/>
    </location>
</feature>
<dbReference type="PANTHER" id="PTHR43326:SF1">
    <property type="entry name" value="METHIONINE--TRNA LIGASE, MITOCHONDRIAL"/>
    <property type="match status" value="1"/>
</dbReference>
<feature type="domain" description="Methionyl-tRNA synthetase anticodon-binding" evidence="14">
    <location>
        <begin position="576"/>
        <end position="707"/>
    </location>
</feature>
<evidence type="ECO:0000256" key="9">
    <source>
        <dbReference type="ARBA" id="ARBA00023146"/>
    </source>
</evidence>
<dbReference type="HOGENOM" id="CLU_009710_9_3_5"/>
<comment type="subcellular location">
    <subcellularLocation>
        <location evidence="2 11">Cytoplasm</location>
    </subcellularLocation>
</comment>
<reference evidence="15 16" key="1">
    <citation type="journal article" date="2013" name="Appl. Environ. Microbiol.">
        <title>Genome analysis suggests that the soil oligotrophic bacterium Agromonas oligotrophica (Bradyrhizobium oligotrophicum) is a nitrogen-fixing symbiont of Aeschynomene indica.</title>
        <authorList>
            <person name="Okubo T."/>
            <person name="Fukushima S."/>
            <person name="Itakura M."/>
            <person name="Oshima K."/>
            <person name="Longtonglang A."/>
            <person name="Teaumroong N."/>
            <person name="Mitsui H."/>
            <person name="Hattori M."/>
            <person name="Hattori R."/>
            <person name="Hattori T."/>
            <person name="Minamisawa K."/>
        </authorList>
    </citation>
    <scope>NUCLEOTIDE SEQUENCE [LARGE SCALE GENOMIC DNA]</scope>
    <source>
        <strain evidence="15 16">S58</strain>
    </source>
</reference>
<dbReference type="PRINTS" id="PR01041">
    <property type="entry name" value="TRNASYNTHMET"/>
</dbReference>
<dbReference type="InterPro" id="IPR023457">
    <property type="entry name" value="Met-tRNA_synth_2"/>
</dbReference>
<keyword evidence="4 11" id="KW-0963">Cytoplasm</keyword>
<proteinExistence type="inferred from homology"/>
<dbReference type="PANTHER" id="PTHR43326">
    <property type="entry name" value="METHIONYL-TRNA SYNTHETASE"/>
    <property type="match status" value="1"/>
</dbReference>
<protein>
    <recommendedName>
        <fullName evidence="11">Methionine--tRNA ligase</fullName>
        <ecNumber evidence="11">6.1.1.10</ecNumber>
    </recommendedName>
    <alternativeName>
        <fullName evidence="11">Methionyl-tRNA synthetase</fullName>
        <shortName evidence="11">MetRS</shortName>
    </alternativeName>
</protein>
<evidence type="ECO:0000259" key="13">
    <source>
        <dbReference type="Pfam" id="PF09334"/>
    </source>
</evidence>
<dbReference type="NCBIfam" id="TIGR00398">
    <property type="entry name" value="metG"/>
    <property type="match status" value="1"/>
</dbReference>
<dbReference type="InterPro" id="IPR041872">
    <property type="entry name" value="Anticodon_Met"/>
</dbReference>
<comment type="function">
    <text evidence="1 11">Is required not only for elongation of protein synthesis but also for the initiation of all mRNA translation through initiator tRNA(fMet) aminoacylation.</text>
</comment>
<dbReference type="PROSITE" id="PS00178">
    <property type="entry name" value="AA_TRNA_LIGASE_I"/>
    <property type="match status" value="1"/>
</dbReference>
<keyword evidence="6 11" id="KW-0547">Nucleotide-binding</keyword>
<dbReference type="FunFam" id="2.170.220.10:FF:000001">
    <property type="entry name" value="methionine--tRNA ligase, mitochondrial"/>
    <property type="match status" value="1"/>
</dbReference>
<gene>
    <name evidence="11" type="primary">metG</name>
    <name evidence="15" type="ORF">S58_38740</name>
</gene>
<evidence type="ECO:0000313" key="16">
    <source>
        <dbReference type="Proteomes" id="UP000011841"/>
    </source>
</evidence>
<comment type="subunit">
    <text evidence="11">Monomer.</text>
</comment>
<evidence type="ECO:0000256" key="10">
    <source>
        <dbReference type="ARBA" id="ARBA00047364"/>
    </source>
</evidence>
<keyword evidence="9 11" id="KW-0030">Aminoacyl-tRNA synthetase</keyword>
<dbReference type="GO" id="GO:0005524">
    <property type="term" value="F:ATP binding"/>
    <property type="evidence" value="ECO:0007669"/>
    <property type="project" value="UniProtKB-UniRule"/>
</dbReference>
<evidence type="ECO:0000256" key="6">
    <source>
        <dbReference type="ARBA" id="ARBA00022741"/>
    </source>
</evidence>
<comment type="similarity">
    <text evidence="3 11">Belongs to the class-I aminoacyl-tRNA synthetase family. MetG type 2B subfamily.</text>
</comment>
<organism evidence="15 16">
    <name type="scientific">Bradyrhizobium oligotrophicum S58</name>
    <dbReference type="NCBI Taxonomy" id="1245469"/>
    <lineage>
        <taxon>Bacteria</taxon>
        <taxon>Pseudomonadati</taxon>
        <taxon>Pseudomonadota</taxon>
        <taxon>Alphaproteobacteria</taxon>
        <taxon>Hyphomicrobiales</taxon>
        <taxon>Nitrobacteraceae</taxon>
        <taxon>Bradyrhizobium</taxon>
    </lineage>
</organism>
<dbReference type="KEGG" id="aol:S58_38740"/>
<evidence type="ECO:0000259" key="14">
    <source>
        <dbReference type="Pfam" id="PF19303"/>
    </source>
</evidence>
<comment type="caution">
    <text evidence="11">Lacks conserved residue(s) required for the propagation of feature annotation.</text>
</comment>
<dbReference type="CDD" id="cd00814">
    <property type="entry name" value="MetRS_core"/>
    <property type="match status" value="1"/>
</dbReference>
<evidence type="ECO:0000256" key="5">
    <source>
        <dbReference type="ARBA" id="ARBA00022598"/>
    </source>
</evidence>
<evidence type="ECO:0000256" key="1">
    <source>
        <dbReference type="ARBA" id="ARBA00003314"/>
    </source>
</evidence>
<dbReference type="GO" id="GO:0004825">
    <property type="term" value="F:methionine-tRNA ligase activity"/>
    <property type="evidence" value="ECO:0007669"/>
    <property type="project" value="UniProtKB-UniRule"/>
</dbReference>
<keyword evidence="16" id="KW-1185">Reference proteome</keyword>
<dbReference type="InterPro" id="IPR033911">
    <property type="entry name" value="MetRS_core"/>
</dbReference>
<sequence length="716" mass="77502">MAKASKTTVKKGKPAGKSAAKKAAGKAPAKAKASTTKAKAKAAKDKDAKTKVTKTKVTKTKATKAKAAKAKTASATANGKAPKAKATKGIAKKAVKAPAKKAAAKPAAPPAKKVAARPAATSKPAAAKKPAATKQPAVPKKAAPAAAEPSKPSSAAKPKAPRRPKVETATVVEIEMTEIDIVEVELPENAEAAAAPVAAAPVDNNTFYVTTAIAYPNGNPHIGHAYEAIATDAIARFARLDGKDVFFLTGTDEHGLKMVQTAQNEGLTPSELATRNAGRFREMDERLNVSFDRFIRTTEPAHHNSVQAIWNRMHQNGDIYADTYAGWYSVRDEAYYAEDETVVGTDDVRRGPQGTPVEWVEEKSYFFRLSAYQDRLLALYESQPDFIGPDARRNEIISFVKGGLKDLSISRTTFDWGVRVPHDEEHVMYVWVDALTNYITGVGFPDESDANWKYWPADVHVIGKDIIRFHAVFWPAFLISAGVPVPKRVYAHGFLFNRGEKMSKSVGNVVDPFTLADQYGVDQLRYFFLREVPFGQDGNYNHEAIVARINADLANDLGNLAQRSLSMITKQLGGLLPEPGEFSANDKAILAEADAMIGAARKAMATQQIHQWLNAVWSVVAEANRYFAGEAPWALAKTDPARQHTVLYVTAEVIRQVAILTQPVMPAASAKLLDSLGIPEDERTFAWLGGEVRIVAGTQLPAPQAVFPRYIEPTAA</sequence>
<dbReference type="GO" id="GO:0006431">
    <property type="term" value="P:methionyl-tRNA aminoacylation"/>
    <property type="evidence" value="ECO:0007669"/>
    <property type="project" value="UniProtKB-UniRule"/>
</dbReference>
<feature type="compositionally biased region" description="Basic residues" evidence="12">
    <location>
        <begin position="82"/>
        <end position="103"/>
    </location>
</feature>
<dbReference type="SUPFAM" id="SSF52374">
    <property type="entry name" value="Nucleotidylyl transferase"/>
    <property type="match status" value="1"/>
</dbReference>
<dbReference type="Gene3D" id="3.40.50.620">
    <property type="entry name" value="HUPs"/>
    <property type="match status" value="1"/>
</dbReference>
<dbReference type="RefSeq" id="WP_015666973.1">
    <property type="nucleotide sequence ID" value="NC_020453.1"/>
</dbReference>
<evidence type="ECO:0000256" key="7">
    <source>
        <dbReference type="ARBA" id="ARBA00022840"/>
    </source>
</evidence>
<dbReference type="SUPFAM" id="SSF47323">
    <property type="entry name" value="Anticodon-binding domain of a subclass of class I aminoacyl-tRNA synthetases"/>
    <property type="match status" value="1"/>
</dbReference>
<dbReference type="eggNOG" id="COG0143">
    <property type="taxonomic scope" value="Bacteria"/>
</dbReference>
<dbReference type="Pfam" id="PF09334">
    <property type="entry name" value="tRNA-synt_1g"/>
    <property type="match status" value="1"/>
</dbReference>
<dbReference type="Gene3D" id="1.10.730.10">
    <property type="entry name" value="Isoleucyl-tRNA Synthetase, Domain 1"/>
    <property type="match status" value="1"/>
</dbReference>
<dbReference type="InterPro" id="IPR014758">
    <property type="entry name" value="Met-tRNA_synth"/>
</dbReference>
<dbReference type="AlphaFoldDB" id="M4Z8A9"/>
<keyword evidence="8 11" id="KW-0648">Protein biosynthesis</keyword>
<dbReference type="Proteomes" id="UP000011841">
    <property type="component" value="Chromosome"/>
</dbReference>
<dbReference type="Pfam" id="PF19303">
    <property type="entry name" value="Anticodon_3"/>
    <property type="match status" value="1"/>
</dbReference>
<dbReference type="CDD" id="cd07957">
    <property type="entry name" value="Anticodon_Ia_Met"/>
    <property type="match status" value="1"/>
</dbReference>
<dbReference type="Gene3D" id="2.170.220.10">
    <property type="match status" value="1"/>
</dbReference>
<dbReference type="EC" id="6.1.1.10" evidence="11"/>
<dbReference type="FunFam" id="1.10.730.10:FF:000035">
    <property type="entry name" value="Methionine--tRNA ligase"/>
    <property type="match status" value="1"/>
</dbReference>
<feature type="domain" description="Methionyl/Leucyl tRNA synthetase" evidence="13">
    <location>
        <begin position="207"/>
        <end position="564"/>
    </location>
</feature>
<evidence type="ECO:0000256" key="8">
    <source>
        <dbReference type="ARBA" id="ARBA00022917"/>
    </source>
</evidence>
<name>M4Z8A9_9BRAD</name>
<dbReference type="InterPro" id="IPR015413">
    <property type="entry name" value="Methionyl/Leucyl_tRNA_Synth"/>
</dbReference>
<keyword evidence="5 11" id="KW-0436">Ligase</keyword>
<evidence type="ECO:0000256" key="3">
    <source>
        <dbReference type="ARBA" id="ARBA00005328"/>
    </source>
</evidence>
<accession>M4Z8A9</accession>
<dbReference type="EMBL" id="AP012603">
    <property type="protein sequence ID" value="BAM89863.1"/>
    <property type="molecule type" value="Genomic_DNA"/>
</dbReference>